<feature type="compositionally biased region" description="Low complexity" evidence="1">
    <location>
        <begin position="9"/>
        <end position="19"/>
    </location>
</feature>
<protein>
    <submittedName>
        <fullName evidence="2">Uncharacterized protein</fullName>
    </submittedName>
</protein>
<evidence type="ECO:0000313" key="3">
    <source>
        <dbReference type="Proteomes" id="UP000007266"/>
    </source>
</evidence>
<dbReference type="EMBL" id="KQ971307">
    <property type="protein sequence ID" value="KYB29843.1"/>
    <property type="molecule type" value="Genomic_DNA"/>
</dbReference>
<dbReference type="Proteomes" id="UP000007266">
    <property type="component" value="Linkage group 1"/>
</dbReference>
<evidence type="ECO:0000256" key="1">
    <source>
        <dbReference type="SAM" id="MobiDB-lite"/>
    </source>
</evidence>
<keyword evidence="3" id="KW-1185">Reference proteome</keyword>
<dbReference type="InParanoid" id="A0A139WPK7"/>
<feature type="region of interest" description="Disordered" evidence="1">
    <location>
        <begin position="1"/>
        <end position="25"/>
    </location>
</feature>
<accession>A0A139WPK7</accession>
<gene>
    <name evidence="2" type="primary">AUGUSTUS-3.0.2_31551</name>
    <name evidence="2" type="ORF">TcasGA2_TC031551</name>
</gene>
<dbReference type="AlphaFoldDB" id="A0A139WPK7"/>
<proteinExistence type="predicted"/>
<sequence length="48" mass="5138">MATNKEPSVSKSDTSSTSSEEARVFQPPKICMPVPALLAKAEMSSVLR</sequence>
<name>A0A139WPK7_TRICA</name>
<evidence type="ECO:0000313" key="2">
    <source>
        <dbReference type="EMBL" id="KYB29843.1"/>
    </source>
</evidence>
<organism evidence="2 3">
    <name type="scientific">Tribolium castaneum</name>
    <name type="common">Red flour beetle</name>
    <dbReference type="NCBI Taxonomy" id="7070"/>
    <lineage>
        <taxon>Eukaryota</taxon>
        <taxon>Metazoa</taxon>
        <taxon>Ecdysozoa</taxon>
        <taxon>Arthropoda</taxon>
        <taxon>Hexapoda</taxon>
        <taxon>Insecta</taxon>
        <taxon>Pterygota</taxon>
        <taxon>Neoptera</taxon>
        <taxon>Endopterygota</taxon>
        <taxon>Coleoptera</taxon>
        <taxon>Polyphaga</taxon>
        <taxon>Cucujiformia</taxon>
        <taxon>Tenebrionidae</taxon>
        <taxon>Tenebrionidae incertae sedis</taxon>
        <taxon>Tribolium</taxon>
    </lineage>
</organism>
<reference evidence="2 3" key="2">
    <citation type="journal article" date="2010" name="Nucleic Acids Res.">
        <title>BeetleBase in 2010: revisions to provide comprehensive genomic information for Tribolium castaneum.</title>
        <authorList>
            <person name="Kim H.S."/>
            <person name="Murphy T."/>
            <person name="Xia J."/>
            <person name="Caragea D."/>
            <person name="Park Y."/>
            <person name="Beeman R.W."/>
            <person name="Lorenzen M.D."/>
            <person name="Butcher S."/>
            <person name="Manak J.R."/>
            <person name="Brown S.J."/>
        </authorList>
    </citation>
    <scope>GENOME REANNOTATION</scope>
    <source>
        <strain evidence="2 3">Georgia GA2</strain>
    </source>
</reference>
<reference evidence="2 3" key="1">
    <citation type="journal article" date="2008" name="Nature">
        <title>The genome of the model beetle and pest Tribolium castaneum.</title>
        <authorList>
            <consortium name="Tribolium Genome Sequencing Consortium"/>
            <person name="Richards S."/>
            <person name="Gibbs R.A."/>
            <person name="Weinstock G.M."/>
            <person name="Brown S.J."/>
            <person name="Denell R."/>
            <person name="Beeman R.W."/>
            <person name="Gibbs R."/>
            <person name="Beeman R.W."/>
            <person name="Brown S.J."/>
            <person name="Bucher G."/>
            <person name="Friedrich M."/>
            <person name="Grimmelikhuijzen C.J."/>
            <person name="Klingler M."/>
            <person name="Lorenzen M."/>
            <person name="Richards S."/>
            <person name="Roth S."/>
            <person name="Schroder R."/>
            <person name="Tautz D."/>
            <person name="Zdobnov E.M."/>
            <person name="Muzny D."/>
            <person name="Gibbs R.A."/>
            <person name="Weinstock G.M."/>
            <person name="Attaway T."/>
            <person name="Bell S."/>
            <person name="Buhay C.J."/>
            <person name="Chandrabose M.N."/>
            <person name="Chavez D."/>
            <person name="Clerk-Blankenburg K.P."/>
            <person name="Cree A."/>
            <person name="Dao M."/>
            <person name="Davis C."/>
            <person name="Chacko J."/>
            <person name="Dinh H."/>
            <person name="Dugan-Rocha S."/>
            <person name="Fowler G."/>
            <person name="Garner T.T."/>
            <person name="Garnes J."/>
            <person name="Gnirke A."/>
            <person name="Hawes A."/>
            <person name="Hernandez J."/>
            <person name="Hines S."/>
            <person name="Holder M."/>
            <person name="Hume J."/>
            <person name="Jhangiani S.N."/>
            <person name="Joshi V."/>
            <person name="Khan Z.M."/>
            <person name="Jackson L."/>
            <person name="Kovar C."/>
            <person name="Kowis A."/>
            <person name="Lee S."/>
            <person name="Lewis L.R."/>
            <person name="Margolis J."/>
            <person name="Morgan M."/>
            <person name="Nazareth L.V."/>
            <person name="Nguyen N."/>
            <person name="Okwuonu G."/>
            <person name="Parker D."/>
            <person name="Richards S."/>
            <person name="Ruiz S.J."/>
            <person name="Santibanez J."/>
            <person name="Savard J."/>
            <person name="Scherer S.E."/>
            <person name="Schneider B."/>
            <person name="Sodergren E."/>
            <person name="Tautz D."/>
            <person name="Vattahil S."/>
            <person name="Villasana D."/>
            <person name="White C.S."/>
            <person name="Wright R."/>
            <person name="Park Y."/>
            <person name="Beeman R.W."/>
            <person name="Lord J."/>
            <person name="Oppert B."/>
            <person name="Lorenzen M."/>
            <person name="Brown S."/>
            <person name="Wang L."/>
            <person name="Savard J."/>
            <person name="Tautz D."/>
            <person name="Richards S."/>
            <person name="Weinstock G."/>
            <person name="Gibbs R.A."/>
            <person name="Liu Y."/>
            <person name="Worley K."/>
            <person name="Weinstock G."/>
            <person name="Elsik C.G."/>
            <person name="Reese J.T."/>
            <person name="Elhaik E."/>
            <person name="Landan G."/>
            <person name="Graur D."/>
            <person name="Arensburger P."/>
            <person name="Atkinson P."/>
            <person name="Beeman R.W."/>
            <person name="Beidler J."/>
            <person name="Brown S.J."/>
            <person name="Demuth J.P."/>
            <person name="Drury D.W."/>
            <person name="Du Y.Z."/>
            <person name="Fujiwara H."/>
            <person name="Lorenzen M."/>
            <person name="Maselli V."/>
            <person name="Osanai M."/>
            <person name="Park Y."/>
            <person name="Robertson H.M."/>
            <person name="Tu Z."/>
            <person name="Wang J.J."/>
            <person name="Wang S."/>
            <person name="Richards S."/>
            <person name="Song H."/>
            <person name="Zhang L."/>
            <person name="Sodergren E."/>
            <person name="Werner D."/>
            <person name="Stanke M."/>
            <person name="Morgenstern B."/>
            <person name="Solovyev V."/>
            <person name="Kosarev P."/>
            <person name="Brown G."/>
            <person name="Chen H.C."/>
            <person name="Ermolaeva O."/>
            <person name="Hlavina W."/>
            <person name="Kapustin Y."/>
            <person name="Kiryutin B."/>
            <person name="Kitts P."/>
            <person name="Maglott D."/>
            <person name="Pruitt K."/>
            <person name="Sapojnikov V."/>
            <person name="Souvorov A."/>
            <person name="Mackey A.J."/>
            <person name="Waterhouse R.M."/>
            <person name="Wyder S."/>
            <person name="Zdobnov E.M."/>
            <person name="Zdobnov E.M."/>
            <person name="Wyder S."/>
            <person name="Kriventseva E.V."/>
            <person name="Kadowaki T."/>
            <person name="Bork P."/>
            <person name="Aranda M."/>
            <person name="Bao R."/>
            <person name="Beermann A."/>
            <person name="Berns N."/>
            <person name="Bolognesi R."/>
            <person name="Bonneton F."/>
            <person name="Bopp D."/>
            <person name="Brown S.J."/>
            <person name="Bucher G."/>
            <person name="Butts T."/>
            <person name="Chaumot A."/>
            <person name="Denell R.E."/>
            <person name="Ferrier D.E."/>
            <person name="Friedrich M."/>
            <person name="Gordon C.M."/>
            <person name="Jindra M."/>
            <person name="Klingler M."/>
            <person name="Lan Q."/>
            <person name="Lattorff H.M."/>
            <person name="Laudet V."/>
            <person name="von Levetsow C."/>
            <person name="Liu Z."/>
            <person name="Lutz R."/>
            <person name="Lynch J.A."/>
            <person name="da Fonseca R.N."/>
            <person name="Posnien N."/>
            <person name="Reuter R."/>
            <person name="Roth S."/>
            <person name="Savard J."/>
            <person name="Schinko J.B."/>
            <person name="Schmitt C."/>
            <person name="Schoppmeier M."/>
            <person name="Schroder R."/>
            <person name="Shippy T.D."/>
            <person name="Simonnet F."/>
            <person name="Marques-Souza H."/>
            <person name="Tautz D."/>
            <person name="Tomoyasu Y."/>
            <person name="Trauner J."/>
            <person name="Van der Zee M."/>
            <person name="Vervoort M."/>
            <person name="Wittkopp N."/>
            <person name="Wimmer E.A."/>
            <person name="Yang X."/>
            <person name="Jones A.K."/>
            <person name="Sattelle D.B."/>
            <person name="Ebert P.R."/>
            <person name="Nelson D."/>
            <person name="Scott J.G."/>
            <person name="Beeman R.W."/>
            <person name="Muthukrishnan S."/>
            <person name="Kramer K.J."/>
            <person name="Arakane Y."/>
            <person name="Beeman R.W."/>
            <person name="Zhu Q."/>
            <person name="Hogenkamp D."/>
            <person name="Dixit R."/>
            <person name="Oppert B."/>
            <person name="Jiang H."/>
            <person name="Zou Z."/>
            <person name="Marshall J."/>
            <person name="Elpidina E."/>
            <person name="Vinokurov K."/>
            <person name="Oppert C."/>
            <person name="Zou Z."/>
            <person name="Evans J."/>
            <person name="Lu Z."/>
            <person name="Zhao P."/>
            <person name="Sumathipala N."/>
            <person name="Altincicek B."/>
            <person name="Vilcinskas A."/>
            <person name="Williams M."/>
            <person name="Hultmark D."/>
            <person name="Hetru C."/>
            <person name="Jiang H."/>
            <person name="Grimmelikhuijzen C.J."/>
            <person name="Hauser F."/>
            <person name="Cazzamali G."/>
            <person name="Williamson M."/>
            <person name="Park Y."/>
            <person name="Li B."/>
            <person name="Tanaka Y."/>
            <person name="Predel R."/>
            <person name="Neupert S."/>
            <person name="Schachtner J."/>
            <person name="Verleyen P."/>
            <person name="Raible F."/>
            <person name="Bork P."/>
            <person name="Friedrich M."/>
            <person name="Walden K.K."/>
            <person name="Robertson H.M."/>
            <person name="Angeli S."/>
            <person name="Foret S."/>
            <person name="Bucher G."/>
            <person name="Schuetz S."/>
            <person name="Maleszka R."/>
            <person name="Wimmer E.A."/>
            <person name="Beeman R.W."/>
            <person name="Lorenzen M."/>
            <person name="Tomoyasu Y."/>
            <person name="Miller S.C."/>
            <person name="Grossmann D."/>
            <person name="Bucher G."/>
        </authorList>
    </citation>
    <scope>NUCLEOTIDE SEQUENCE [LARGE SCALE GENOMIC DNA]</scope>
    <source>
        <strain evidence="2 3">Georgia GA2</strain>
    </source>
</reference>